<reference evidence="1" key="2">
    <citation type="submission" date="2021-05" db="EMBL/GenBank/DDBJ databases">
        <authorList>
            <person name="Pain A."/>
        </authorList>
    </citation>
    <scope>NUCLEOTIDE SEQUENCE</scope>
    <source>
        <strain evidence="1">1802A</strain>
    </source>
</reference>
<dbReference type="EMBL" id="JAHBMH010000007">
    <property type="protein sequence ID" value="KAK1939818.1"/>
    <property type="molecule type" value="Genomic_DNA"/>
</dbReference>
<keyword evidence="2" id="KW-1185">Reference proteome</keyword>
<dbReference type="AlphaFoldDB" id="A0AAD9LKB3"/>
<gene>
    <name evidence="1" type="ORF">X943_003644</name>
</gene>
<organism evidence="1 2">
    <name type="scientific">Babesia divergens</name>
    <dbReference type="NCBI Taxonomy" id="32595"/>
    <lineage>
        <taxon>Eukaryota</taxon>
        <taxon>Sar</taxon>
        <taxon>Alveolata</taxon>
        <taxon>Apicomplexa</taxon>
        <taxon>Aconoidasida</taxon>
        <taxon>Piroplasmida</taxon>
        <taxon>Babesiidae</taxon>
        <taxon>Babesia</taxon>
    </lineage>
</organism>
<sequence length="1011" mass="114624">MTLPVPNIAVNGTIQTVRQLLGKNGHCINDLCAAINNCANSKAHRYVISSVDSVFDDVHIPSSDKPGETDAEKTLTKTLFKLPRAVYMPRNSDTLRPGPNFGSIVDEQLKHFTEDNVDVQEYASLVEELTNTVEFISENALDAFHGPLRPSTVKMLNSYKDVLLKDKRIGDLKKLRYATQLMNVLKIHSVDSDDLENMIIEILKKTPNIVRQCKTATLESLFKMRLPVEVKATFDEYIRMASTKYLGIDEWSDFLWMVARCSDNRNTIDCYLQSYNVVMRNAQREGTDKNITNSALMNILYAVATLQTRLRHSDPVFKNALRILESIWYFVEDQIATFEPTELIDIAKVYFGNHLVVNPLMKNGGRNYLDFLVTEISQRSEELLLKDWISLIDAVDGIRDAMVVNVLQDQQANYYTKVGTIQKAWVERLVVSLKQNELTDVADSIYSLSLPQCSTFCKYLVIAGLYEEPLSAIIERRCLSLITDVKYHTSRHIYDYYFAQFQMALPSHNGLRIALESNKKLSQLLLQMSANNILRLLRLAKYCSPGDCRILLHTLAAKIESGVVTLSSQQNMAVLKHASHFKDTNLLNAVIASLTPKLLSSAEPHKGFSKLLDISKFVLSMSKDEHYEQSVSPVLNELIVQHAPAHVRHLSPKHLDLLLQNVKCAGCFPRSLIGDIISHALEVDLSATAPSQITSILCTLADIGIRHEYLVERLENCLLVAMLHMENEEAAQVMTAMANSMARIGMKSSRLNEFFERLLVDNNVPITKWNYEALEMTTKVSLLHAIGHFGTINDAFDKAFTALVFDCEKAVKDAKDTISFAKLDPLSYRKIYDTYITLLMNGFAGSSETSELTKSDFLLDHLPCYHWFKYQEHLCEEFKDSPHYVQLKNTLQQIGIEDAESRITDVYFAHMVLDSPECASSMNIKKTALFFVPTKDELKWWTSKGDTNTDPTANMIESYKYAIGESARVIDHLQKSGWNVITLFMPEWDAMDASERERYLKIALKLNTEPL</sequence>
<accession>A0AAD9LKB3</accession>
<name>A0AAD9LKB3_BABDI</name>
<protein>
    <recommendedName>
        <fullName evidence="3">RAP domain-containing protein</fullName>
    </recommendedName>
</protein>
<evidence type="ECO:0000313" key="1">
    <source>
        <dbReference type="EMBL" id="KAK1939818.1"/>
    </source>
</evidence>
<evidence type="ECO:0000313" key="2">
    <source>
        <dbReference type="Proteomes" id="UP001195914"/>
    </source>
</evidence>
<evidence type="ECO:0008006" key="3">
    <source>
        <dbReference type="Google" id="ProtNLM"/>
    </source>
</evidence>
<proteinExistence type="predicted"/>
<dbReference type="Proteomes" id="UP001195914">
    <property type="component" value="Unassembled WGS sequence"/>
</dbReference>
<comment type="caution">
    <text evidence="1">The sequence shown here is derived from an EMBL/GenBank/DDBJ whole genome shotgun (WGS) entry which is preliminary data.</text>
</comment>
<reference evidence="1" key="1">
    <citation type="journal article" date="2014" name="Nucleic Acids Res.">
        <title>The evolutionary dynamics of variant antigen genes in Babesia reveal a history of genomic innovation underlying host-parasite interaction.</title>
        <authorList>
            <person name="Jackson A.P."/>
            <person name="Otto T.D."/>
            <person name="Darby A."/>
            <person name="Ramaprasad A."/>
            <person name="Xia D."/>
            <person name="Echaide I.E."/>
            <person name="Farber M."/>
            <person name="Gahlot S."/>
            <person name="Gamble J."/>
            <person name="Gupta D."/>
            <person name="Gupta Y."/>
            <person name="Jackson L."/>
            <person name="Malandrin L."/>
            <person name="Malas T.B."/>
            <person name="Moussa E."/>
            <person name="Nair M."/>
            <person name="Reid A.J."/>
            <person name="Sanders M."/>
            <person name="Sharma J."/>
            <person name="Tracey A."/>
            <person name="Quail M.A."/>
            <person name="Weir W."/>
            <person name="Wastling J.M."/>
            <person name="Hall N."/>
            <person name="Willadsen P."/>
            <person name="Lingelbach K."/>
            <person name="Shiels B."/>
            <person name="Tait A."/>
            <person name="Berriman M."/>
            <person name="Allred D.R."/>
            <person name="Pain A."/>
        </authorList>
    </citation>
    <scope>NUCLEOTIDE SEQUENCE</scope>
    <source>
        <strain evidence="1">1802A</strain>
    </source>
</reference>